<evidence type="ECO:0000313" key="4">
    <source>
        <dbReference type="Proteomes" id="UP000076632"/>
    </source>
</evidence>
<evidence type="ECO:0000256" key="1">
    <source>
        <dbReference type="SAM" id="MobiDB-lite"/>
    </source>
</evidence>
<keyword evidence="4" id="KW-1185">Reference proteome</keyword>
<accession>A0A165GUL3</accession>
<dbReference type="PANTHER" id="PTHR36102:SF1">
    <property type="entry name" value="YDR124W-LIKE HELICAL BUNDLE DOMAIN-CONTAINING PROTEIN"/>
    <property type="match status" value="1"/>
</dbReference>
<name>A0A165GUL3_XYLHT</name>
<dbReference type="OMA" id="SDEIMCE"/>
<dbReference type="RefSeq" id="XP_018188167.1">
    <property type="nucleotide sequence ID" value="XM_018329096.1"/>
</dbReference>
<sequence>MVRHLSGASSKLNGEHDLPVPSVAHNHYARPLQNRFPLSISKALKDECNVHHKAFAMMLIDERGQLRTHVSPMLERHGKIIFPREARERFEQIVNQQLADGGPRVQDDKFPSFLDNYRSESPPLLHGHSSKRSEVSKGVIVERQSRPAKRRKSSATHFREVRWGPADDSDSPVDSDSVGRSDEIMCEQIEVGDTKALDEYYDSRFKQFQQLNCKAVAKAWIKVIEPKKQTNWPYKDSETNGPPWWPKDCRHREPDHLKKPERLKLLMTMLRLWKTDTSKNITVSKLQASTNEIINTIKPPEKRPILDEIYRVAKEEERYVRGEIGIVFRRPKPLPNQKAYHYRCRYPHLCDAVR</sequence>
<dbReference type="PANTHER" id="PTHR36102">
    <property type="entry name" value="CHROMOSOME 10, WHOLE GENOME SHOTGUN SEQUENCE"/>
    <property type="match status" value="1"/>
</dbReference>
<dbReference type="EMBL" id="KV407458">
    <property type="protein sequence ID" value="KZF22612.1"/>
    <property type="molecule type" value="Genomic_DNA"/>
</dbReference>
<gene>
    <name evidence="3" type="ORF">L228DRAFT_129834</name>
</gene>
<dbReference type="InterPro" id="IPR021264">
    <property type="entry name" value="AFUB_079030/YDR124W-like"/>
</dbReference>
<dbReference type="Pfam" id="PF11001">
    <property type="entry name" value="AFUB_07903_YDR124W_hel"/>
    <property type="match status" value="1"/>
</dbReference>
<organism evidence="3 4">
    <name type="scientific">Xylona heveae (strain CBS 132557 / TC161)</name>
    <dbReference type="NCBI Taxonomy" id="1328760"/>
    <lineage>
        <taxon>Eukaryota</taxon>
        <taxon>Fungi</taxon>
        <taxon>Dikarya</taxon>
        <taxon>Ascomycota</taxon>
        <taxon>Pezizomycotina</taxon>
        <taxon>Xylonomycetes</taxon>
        <taxon>Xylonales</taxon>
        <taxon>Xylonaceae</taxon>
        <taxon>Xylona</taxon>
    </lineage>
</organism>
<feature type="region of interest" description="Disordered" evidence="1">
    <location>
        <begin position="120"/>
        <end position="182"/>
    </location>
</feature>
<evidence type="ECO:0000313" key="3">
    <source>
        <dbReference type="EMBL" id="KZF22612.1"/>
    </source>
</evidence>
<feature type="domain" description="Subtelomeric hrmA-associated cluster protein AFUB-079030/YDR124W-like helical bundle" evidence="2">
    <location>
        <begin position="191"/>
        <end position="314"/>
    </location>
</feature>
<proteinExistence type="predicted"/>
<dbReference type="GeneID" id="28894233"/>
<dbReference type="STRING" id="1328760.A0A165GUL3"/>
<reference evidence="3 4" key="1">
    <citation type="journal article" date="2016" name="Fungal Biol.">
        <title>The genome of Xylona heveae provides a window into fungal endophytism.</title>
        <authorList>
            <person name="Gazis R."/>
            <person name="Kuo A."/>
            <person name="Riley R."/>
            <person name="LaButti K."/>
            <person name="Lipzen A."/>
            <person name="Lin J."/>
            <person name="Amirebrahimi M."/>
            <person name="Hesse C.N."/>
            <person name="Spatafora J.W."/>
            <person name="Henrissat B."/>
            <person name="Hainaut M."/>
            <person name="Grigoriev I.V."/>
            <person name="Hibbett D.S."/>
        </authorList>
    </citation>
    <scope>NUCLEOTIDE SEQUENCE [LARGE SCALE GENOMIC DNA]</scope>
    <source>
        <strain evidence="3 4">TC161</strain>
    </source>
</reference>
<dbReference type="AlphaFoldDB" id="A0A165GUL3"/>
<evidence type="ECO:0000259" key="2">
    <source>
        <dbReference type="Pfam" id="PF11001"/>
    </source>
</evidence>
<dbReference type="OrthoDB" id="5338458at2759"/>
<dbReference type="InParanoid" id="A0A165GUL3"/>
<protein>
    <recommendedName>
        <fullName evidence="2">Subtelomeric hrmA-associated cluster protein AFUB-079030/YDR124W-like helical bundle domain-containing protein</fullName>
    </recommendedName>
</protein>
<dbReference type="InterPro" id="IPR047092">
    <property type="entry name" value="AFUB_07903/YDR124W-like_hel"/>
</dbReference>
<dbReference type="Proteomes" id="UP000076632">
    <property type="component" value="Unassembled WGS sequence"/>
</dbReference>